<dbReference type="Proteomes" id="UP000103309">
    <property type="component" value="Segment"/>
</dbReference>
<keyword evidence="6 11" id="KW-0548">Nucleotidyltransferase</keyword>
<keyword evidence="4 11" id="KW-0240">DNA-directed RNA polymerase</keyword>
<dbReference type="GO" id="GO:0019083">
    <property type="term" value="P:viral transcription"/>
    <property type="evidence" value="ECO:0007669"/>
    <property type="project" value="UniProtKB-UniRule"/>
</dbReference>
<dbReference type="PIRSF" id="PIRSF000746">
    <property type="entry name" value="Rpo35"/>
    <property type="match status" value="1"/>
</dbReference>
<reference evidence="13 14" key="1">
    <citation type="submission" date="2010-04" db="EMBL/GenBank/DDBJ databases">
        <title>Novel immune-modulators identified by a rapid, functional screen of the Parapox virus genome.</title>
        <authorList>
            <person name="McGuire M.J."/>
            <person name="Sykes K.F."/>
            <person name="Johnston S.A."/>
        </authorList>
    </citation>
    <scope>NUCLEOTIDE SEQUENCE [LARGE SCALE GENOMIC DNA]</scope>
    <source>
        <strain evidence="13">D1701</strain>
    </source>
</reference>
<organismHost>
    <name type="scientific">Homo sapiens</name>
    <name type="common">Human</name>
    <dbReference type="NCBI Taxonomy" id="9606"/>
</organismHost>
<dbReference type="GO" id="GO:0044423">
    <property type="term" value="C:virion component"/>
    <property type="evidence" value="ECO:0007669"/>
    <property type="project" value="UniProtKB-UniRule"/>
</dbReference>
<evidence type="ECO:0000313" key="13">
    <source>
        <dbReference type="EMBL" id="ADY76709.1"/>
    </source>
</evidence>
<dbReference type="GO" id="GO:0003677">
    <property type="term" value="F:DNA binding"/>
    <property type="evidence" value="ECO:0007669"/>
    <property type="project" value="UniProtKB-UniRule"/>
</dbReference>
<organismHost>
    <name type="scientific">Ovis aries</name>
    <name type="common">Sheep</name>
    <dbReference type="NCBI Taxonomy" id="9940"/>
</organismHost>
<keyword evidence="8 11" id="KW-0804">Transcription</keyword>
<feature type="compositionally biased region" description="Polar residues" evidence="12">
    <location>
        <begin position="307"/>
        <end position="316"/>
    </location>
</feature>
<comment type="function">
    <text evidence="11">Part of the DNA-dependent RNA polymerase which catalyzes the transcription of viral DNA into RNA using the four ribonucleoside triphosphates as substrates. Responsible for the transcription of early, intermediate and late genes.</text>
</comment>
<accession>F1AXD9</accession>
<evidence type="ECO:0000256" key="5">
    <source>
        <dbReference type="ARBA" id="ARBA00022679"/>
    </source>
</evidence>
<evidence type="ECO:0000256" key="12">
    <source>
        <dbReference type="SAM" id="MobiDB-lite"/>
    </source>
</evidence>
<feature type="compositionally biased region" description="Basic residues" evidence="12">
    <location>
        <begin position="317"/>
        <end position="328"/>
    </location>
</feature>
<evidence type="ECO:0000256" key="3">
    <source>
        <dbReference type="ARBA" id="ARBA00016965"/>
    </source>
</evidence>
<evidence type="ECO:0000256" key="1">
    <source>
        <dbReference type="ARBA" id="ARBA00010538"/>
    </source>
</evidence>
<organism evidence="13 14">
    <name type="scientific">Orf virus</name>
    <name type="common">ORFV</name>
    <dbReference type="NCBI Taxonomy" id="10258"/>
    <lineage>
        <taxon>Viruses</taxon>
        <taxon>Varidnaviria</taxon>
        <taxon>Bamfordvirae</taxon>
        <taxon>Nucleocytoviricota</taxon>
        <taxon>Pokkesviricetes</taxon>
        <taxon>Chitovirales</taxon>
        <taxon>Poxviridae</taxon>
        <taxon>Chordopoxvirinae</taxon>
        <taxon>Parapoxvirus</taxon>
        <taxon>Parapoxvirus orf</taxon>
    </lineage>
</organism>
<comment type="subunit">
    <text evidence="9">The DNA-dependent RNA polymerase used for intermediate and late genes expression consists of eight subunits 147 kDa, 133 kDa, 35 kDa, 30 kDa, 22 kDa, 19 kDa, 18 kDa and 7 kDa totalling more than 500 kDa in mass. The same holoenzyme, with the addition of the transcription-specificity factor RAP94, is used for early gene expression.</text>
</comment>
<comment type="subcellular location">
    <subcellularLocation>
        <location evidence="11">Virion</location>
    </subcellularLocation>
    <text evidence="11">All the enzymes and other proteins required to synthesize early mRNAs are packaged within the virion core along with the DNA genome. This is necessary because viral early mRNAs are synthesized within minutes after virus entry into the cell and are extruded through pores in the core particle.</text>
</comment>
<evidence type="ECO:0000256" key="10">
    <source>
        <dbReference type="ARBA" id="ARBA00048552"/>
    </source>
</evidence>
<dbReference type="EMBL" id="HM133903">
    <property type="protein sequence ID" value="ADY76709.1"/>
    <property type="molecule type" value="Genomic_DNA"/>
</dbReference>
<evidence type="ECO:0000256" key="6">
    <source>
        <dbReference type="ARBA" id="ARBA00022695"/>
    </source>
</evidence>
<dbReference type="GO" id="GO:0000428">
    <property type="term" value="C:DNA-directed RNA polymerase complex"/>
    <property type="evidence" value="ECO:0007669"/>
    <property type="project" value="UniProtKB-UniRule"/>
</dbReference>
<feature type="region of interest" description="Disordered" evidence="12">
    <location>
        <begin position="307"/>
        <end position="328"/>
    </location>
</feature>
<evidence type="ECO:0000313" key="14">
    <source>
        <dbReference type="Proteomes" id="UP000103309"/>
    </source>
</evidence>
<evidence type="ECO:0000256" key="7">
    <source>
        <dbReference type="ARBA" id="ARBA00022844"/>
    </source>
</evidence>
<keyword evidence="7 11" id="KW-0946">Virion</keyword>
<evidence type="ECO:0000256" key="2">
    <source>
        <dbReference type="ARBA" id="ARBA00012418"/>
    </source>
</evidence>
<comment type="similarity">
    <text evidence="1 11">Belongs to the poxviridae DNA-directed RNA polymerase 35 kDa subunit family.</text>
</comment>
<evidence type="ECO:0000256" key="11">
    <source>
        <dbReference type="PIRNR" id="PIRNR000746"/>
    </source>
</evidence>
<protein>
    <recommendedName>
        <fullName evidence="3 11">DNA-directed RNA polymerase 35 kDa subunit</fullName>
        <ecNumber evidence="2 11">2.7.7.6</ecNumber>
    </recommendedName>
</protein>
<evidence type="ECO:0000256" key="9">
    <source>
        <dbReference type="ARBA" id="ARBA00026040"/>
    </source>
</evidence>
<sequence length="328" mass="36638">MADAPLVGEAALAVDLDPAVASLIKHEFAFHLQWPALTQGVVLENTTTCVNEEWLSALEAMPSRHVFHAHVEDVLERRAGLCVFLKFAQSAAGQHVSLHDLDYFLVRGDALEAVEKPPQLREMLLHTFHDFRPKSEQKIELIAFGAGVEVSEKLVDALAALLDTEAFRREHENVKVVHPPGVPRVRPYTAIAPRGRLTLLATTYAWLDNRRQLRDFLAVLERKVLEDVAAHGVAVDVPPDPREPRSVYCTASGVLYVNDIVTACVARFFGCRARLDSYHRFDMLRADTEELLRALKAAFARLRPRSCASSAPTNNSAHKRWTRCPRSA</sequence>
<evidence type="ECO:0000256" key="4">
    <source>
        <dbReference type="ARBA" id="ARBA00022478"/>
    </source>
</evidence>
<dbReference type="InterPro" id="IPR005059">
    <property type="entry name" value="DNA-dir_RNA_pol_35kDa_poxviral"/>
</dbReference>
<dbReference type="GO" id="GO:0003899">
    <property type="term" value="F:DNA-directed RNA polymerase activity"/>
    <property type="evidence" value="ECO:0007669"/>
    <property type="project" value="UniProtKB-EC"/>
</dbReference>
<proteinExistence type="inferred from homology"/>
<comment type="catalytic activity">
    <reaction evidence="10 11">
        <text>RNA(n) + a ribonucleoside 5'-triphosphate = RNA(n+1) + diphosphate</text>
        <dbReference type="Rhea" id="RHEA:21248"/>
        <dbReference type="Rhea" id="RHEA-COMP:14527"/>
        <dbReference type="Rhea" id="RHEA-COMP:17342"/>
        <dbReference type="ChEBI" id="CHEBI:33019"/>
        <dbReference type="ChEBI" id="CHEBI:61557"/>
        <dbReference type="ChEBI" id="CHEBI:140395"/>
        <dbReference type="EC" id="2.7.7.6"/>
    </reaction>
</comment>
<keyword evidence="5 11" id="KW-0808">Transferase</keyword>
<dbReference type="EC" id="2.7.7.6" evidence="2 11"/>
<organismHost>
    <name type="scientific">Capra hircus</name>
    <name type="common">Goat</name>
    <dbReference type="NCBI Taxonomy" id="9925"/>
</organismHost>
<name>F1AXD9_ORFV</name>
<dbReference type="Pfam" id="PF03396">
    <property type="entry name" value="Pox_RNA_pol_35"/>
    <property type="match status" value="1"/>
</dbReference>
<evidence type="ECO:0000256" key="8">
    <source>
        <dbReference type="ARBA" id="ARBA00023163"/>
    </source>
</evidence>